<comment type="caution">
    <text evidence="1">The sequence shown here is derived from an EMBL/GenBank/DDBJ whole genome shotgun (WGS) entry which is preliminary data.</text>
</comment>
<keyword evidence="1" id="KW-0496">Mitochondrion</keyword>
<accession>A0A101M017</accession>
<proteinExistence type="predicted"/>
<organism evidence="1">
    <name type="scientific">Picea glauca</name>
    <name type="common">White spruce</name>
    <name type="synonym">Pinus glauca</name>
    <dbReference type="NCBI Taxonomy" id="3330"/>
    <lineage>
        <taxon>Eukaryota</taxon>
        <taxon>Viridiplantae</taxon>
        <taxon>Streptophyta</taxon>
        <taxon>Embryophyta</taxon>
        <taxon>Tracheophyta</taxon>
        <taxon>Spermatophyta</taxon>
        <taxon>Pinopsida</taxon>
        <taxon>Pinidae</taxon>
        <taxon>Conifers I</taxon>
        <taxon>Pinales</taxon>
        <taxon>Pinaceae</taxon>
        <taxon>Picea</taxon>
    </lineage>
</organism>
<dbReference type="AlphaFoldDB" id="A0A101M017"/>
<protein>
    <submittedName>
        <fullName evidence="1">Uncharacterized protein</fullName>
    </submittedName>
</protein>
<evidence type="ECO:0000313" key="1">
    <source>
        <dbReference type="EMBL" id="KUM48477.1"/>
    </source>
</evidence>
<gene>
    <name evidence="1" type="ORF">ABT39_MTgene4492</name>
</gene>
<dbReference type="EMBL" id="LKAM01000005">
    <property type="protein sequence ID" value="KUM48477.1"/>
    <property type="molecule type" value="Genomic_DNA"/>
</dbReference>
<sequence>MSRFFNLPYLFSIEKIPPMYFVHRDNYYYYCVRFKRFSLSGPFTPITGAVSMHVRASYVSGIESNFSQAQAASGS</sequence>
<geneLocation type="mitochondrion" evidence="1"/>
<reference evidence="1" key="1">
    <citation type="journal article" date="2015" name="Genome Biol. Evol.">
        <title>Organellar Genomes of White Spruce (Picea glauca): Assembly and Annotation.</title>
        <authorList>
            <person name="Jackman S.D."/>
            <person name="Warren R.L."/>
            <person name="Gibb E.A."/>
            <person name="Vandervalk B.P."/>
            <person name="Mohamadi H."/>
            <person name="Chu J."/>
            <person name="Raymond A."/>
            <person name="Pleasance S."/>
            <person name="Coope R."/>
            <person name="Wildung M.R."/>
            <person name="Ritland C.E."/>
            <person name="Bousquet J."/>
            <person name="Jones S.J."/>
            <person name="Bohlmann J."/>
            <person name="Birol I."/>
        </authorList>
    </citation>
    <scope>NUCLEOTIDE SEQUENCE [LARGE SCALE GENOMIC DNA]</scope>
    <source>
        <tissue evidence="1">Flushing bud</tissue>
    </source>
</reference>
<name>A0A101M017_PICGL</name>